<evidence type="ECO:0000256" key="10">
    <source>
        <dbReference type="ARBA" id="ARBA00048552"/>
    </source>
</evidence>
<dbReference type="Pfam" id="PF01192">
    <property type="entry name" value="RNA_pol_Rpb6"/>
    <property type="match status" value="1"/>
</dbReference>
<evidence type="ECO:0000256" key="7">
    <source>
        <dbReference type="ARBA" id="ARBA00023163"/>
    </source>
</evidence>
<evidence type="ECO:0000313" key="13">
    <source>
        <dbReference type="Proteomes" id="UP000594463"/>
    </source>
</evidence>
<keyword evidence="5 11" id="KW-0808">Transferase</keyword>
<sequence>MLSIDELIKKTENRYYLTTIVAKRSKQLNQGAKPLIEIQEPDKPLFIALNEVAEDKIKWSKETT</sequence>
<evidence type="ECO:0000256" key="1">
    <source>
        <dbReference type="ARBA" id="ARBA00006711"/>
    </source>
</evidence>
<dbReference type="GO" id="GO:0000428">
    <property type="term" value="C:DNA-directed RNA polymerase complex"/>
    <property type="evidence" value="ECO:0007669"/>
    <property type="project" value="UniProtKB-KW"/>
</dbReference>
<dbReference type="InterPro" id="IPR036161">
    <property type="entry name" value="RPB6/omega-like_sf"/>
</dbReference>
<proteinExistence type="inferred from homology"/>
<dbReference type="SUPFAM" id="SSF63562">
    <property type="entry name" value="RPB6/omega subunit-like"/>
    <property type="match status" value="1"/>
</dbReference>
<dbReference type="PANTHER" id="PTHR34476">
    <property type="entry name" value="DNA-DIRECTED RNA POLYMERASE SUBUNIT OMEGA"/>
    <property type="match status" value="1"/>
</dbReference>
<dbReference type="SMART" id="SM01409">
    <property type="entry name" value="RNA_pol_Rpb6"/>
    <property type="match status" value="1"/>
</dbReference>
<keyword evidence="4 11" id="KW-0240">DNA-directed RNA polymerase</keyword>
<evidence type="ECO:0000256" key="11">
    <source>
        <dbReference type="HAMAP-Rule" id="MF_00366"/>
    </source>
</evidence>
<dbReference type="Gene3D" id="3.90.940.10">
    <property type="match status" value="1"/>
</dbReference>
<dbReference type="PANTHER" id="PTHR34476:SF1">
    <property type="entry name" value="DNA-DIRECTED RNA POLYMERASE SUBUNIT OMEGA"/>
    <property type="match status" value="1"/>
</dbReference>
<reference evidence="12 13" key="1">
    <citation type="journal article" date="2021" name="Nat. Commun.">
        <title>Isolation of a member of the candidate phylum Atribacteria reveals a unique cell membrane structure.</title>
        <authorList>
            <person name="Taiki K."/>
            <person name="Nobu M.K."/>
            <person name="Kusada H."/>
            <person name="Meng X.-Y."/>
            <person name="Hosoki N."/>
            <person name="Uematsu K."/>
            <person name="Yoshioka H."/>
            <person name="Kamagata Y."/>
            <person name="Tamaki H."/>
        </authorList>
    </citation>
    <scope>NUCLEOTIDE SEQUENCE [LARGE SCALE GENOMIC DNA]</scope>
    <source>
        <strain evidence="12 13">RT761</strain>
    </source>
</reference>
<dbReference type="RefSeq" id="WP_218112144.1">
    <property type="nucleotide sequence ID" value="NZ_CP065383.1"/>
</dbReference>
<comment type="subunit">
    <text evidence="11">The RNAP catalytic core consists of 2 alpha, 1 beta, 1 beta' and 1 omega subunit. When a sigma factor is associated with the core the holoenzyme is formed, which can initiate transcription.</text>
</comment>
<dbReference type="GO" id="GO:0006351">
    <property type="term" value="P:DNA-templated transcription"/>
    <property type="evidence" value="ECO:0007669"/>
    <property type="project" value="UniProtKB-UniRule"/>
</dbReference>
<dbReference type="Proteomes" id="UP000594463">
    <property type="component" value="Chromosome"/>
</dbReference>
<keyword evidence="7 11" id="KW-0804">Transcription</keyword>
<keyword evidence="6 11" id="KW-0548">Nucleotidyltransferase</keyword>
<gene>
    <name evidence="11 12" type="primary">rpoZ</name>
    <name evidence="12" type="ORF">RT761_00102</name>
</gene>
<dbReference type="AlphaFoldDB" id="A0A7T1F242"/>
<comment type="similarity">
    <text evidence="1 11">Belongs to the RNA polymerase subunit omega family.</text>
</comment>
<keyword evidence="13" id="KW-1185">Reference proteome</keyword>
<evidence type="ECO:0000256" key="9">
    <source>
        <dbReference type="ARBA" id="ARBA00030998"/>
    </source>
</evidence>
<accession>A0A7T1F242</accession>
<dbReference type="InterPro" id="IPR003716">
    <property type="entry name" value="DNA-dir_RNA_pol_omega"/>
</dbReference>
<dbReference type="EC" id="2.7.7.6" evidence="2 11"/>
<dbReference type="KEGG" id="alam:RT761_00102"/>
<evidence type="ECO:0000256" key="3">
    <source>
        <dbReference type="ARBA" id="ARBA00013725"/>
    </source>
</evidence>
<dbReference type="InterPro" id="IPR006110">
    <property type="entry name" value="Pol_omega/Rpo6/RPB6"/>
</dbReference>
<name>A0A7T1F242_ATRLM</name>
<dbReference type="NCBIfam" id="TIGR00690">
    <property type="entry name" value="rpoZ"/>
    <property type="match status" value="1"/>
</dbReference>
<dbReference type="EMBL" id="CP065383">
    <property type="protein sequence ID" value="QPM66916.1"/>
    <property type="molecule type" value="Genomic_DNA"/>
</dbReference>
<comment type="catalytic activity">
    <reaction evidence="10 11">
        <text>RNA(n) + a ribonucleoside 5'-triphosphate = RNA(n+1) + diphosphate</text>
        <dbReference type="Rhea" id="RHEA:21248"/>
        <dbReference type="Rhea" id="RHEA-COMP:14527"/>
        <dbReference type="Rhea" id="RHEA-COMP:17342"/>
        <dbReference type="ChEBI" id="CHEBI:33019"/>
        <dbReference type="ChEBI" id="CHEBI:61557"/>
        <dbReference type="ChEBI" id="CHEBI:140395"/>
        <dbReference type="EC" id="2.7.7.6"/>
    </reaction>
</comment>
<evidence type="ECO:0000256" key="8">
    <source>
        <dbReference type="ARBA" id="ARBA00029924"/>
    </source>
</evidence>
<evidence type="ECO:0000256" key="4">
    <source>
        <dbReference type="ARBA" id="ARBA00022478"/>
    </source>
</evidence>
<protein>
    <recommendedName>
        <fullName evidence="3 11">DNA-directed RNA polymerase subunit omega</fullName>
        <shortName evidence="11">RNAP omega subunit</shortName>
        <ecNumber evidence="2 11">2.7.7.6</ecNumber>
    </recommendedName>
    <alternativeName>
        <fullName evidence="9 11">RNA polymerase omega subunit</fullName>
    </alternativeName>
    <alternativeName>
        <fullName evidence="8 11">Transcriptase subunit omega</fullName>
    </alternativeName>
</protein>
<dbReference type="GO" id="GO:0003677">
    <property type="term" value="F:DNA binding"/>
    <property type="evidence" value="ECO:0007669"/>
    <property type="project" value="UniProtKB-UniRule"/>
</dbReference>
<comment type="function">
    <text evidence="11">Promotes RNA polymerase assembly. Latches the N- and C-terminal regions of the beta' subunit thereby facilitating its interaction with the beta and alpha subunits.</text>
</comment>
<dbReference type="GO" id="GO:0003899">
    <property type="term" value="F:DNA-directed RNA polymerase activity"/>
    <property type="evidence" value="ECO:0007669"/>
    <property type="project" value="UniProtKB-UniRule"/>
</dbReference>
<evidence type="ECO:0000256" key="5">
    <source>
        <dbReference type="ARBA" id="ARBA00022679"/>
    </source>
</evidence>
<organism evidence="12 13">
    <name type="scientific">Atribacter laminatus</name>
    <dbReference type="NCBI Taxonomy" id="2847778"/>
    <lineage>
        <taxon>Bacteria</taxon>
        <taxon>Pseudomonadati</taxon>
        <taxon>Atribacterota</taxon>
        <taxon>Atribacteria</taxon>
        <taxon>Atribacterales</taxon>
        <taxon>Atribacteraceae</taxon>
        <taxon>Atribacter</taxon>
    </lineage>
</organism>
<evidence type="ECO:0000313" key="12">
    <source>
        <dbReference type="EMBL" id="QPM66916.1"/>
    </source>
</evidence>
<evidence type="ECO:0000256" key="2">
    <source>
        <dbReference type="ARBA" id="ARBA00012418"/>
    </source>
</evidence>
<evidence type="ECO:0000256" key="6">
    <source>
        <dbReference type="ARBA" id="ARBA00022695"/>
    </source>
</evidence>
<dbReference type="HAMAP" id="MF_00366">
    <property type="entry name" value="RNApol_bact_RpoZ"/>
    <property type="match status" value="1"/>
</dbReference>